<dbReference type="PANTHER" id="PTHR11986:SF18">
    <property type="entry name" value="ORNITHINE AMINOTRANSFERASE, MITOCHONDRIAL"/>
    <property type="match status" value="1"/>
</dbReference>
<evidence type="ECO:0000256" key="4">
    <source>
        <dbReference type="ARBA" id="ARBA00012924"/>
    </source>
</evidence>
<accession>A0A9P9FV66</accession>
<dbReference type="InterPro" id="IPR015421">
    <property type="entry name" value="PyrdxlP-dep_Trfase_major"/>
</dbReference>
<evidence type="ECO:0000256" key="7">
    <source>
        <dbReference type="ARBA" id="ARBA00022898"/>
    </source>
</evidence>
<dbReference type="OrthoDB" id="10261433at2759"/>
<comment type="cofactor">
    <cofactor evidence="1 9">
        <name>pyridoxal 5'-phosphate</name>
        <dbReference type="ChEBI" id="CHEBI:597326"/>
    </cofactor>
</comment>
<evidence type="ECO:0000256" key="5">
    <source>
        <dbReference type="ARBA" id="ARBA00022576"/>
    </source>
</evidence>
<dbReference type="InterPro" id="IPR005814">
    <property type="entry name" value="Aminotrans_3"/>
</dbReference>
<name>A0A9P9FV66_9HYPO</name>
<comment type="similarity">
    <text evidence="3 8">Belongs to the class-III pyridoxal-phosphate-dependent aminotransferase family.</text>
</comment>
<dbReference type="NCBIfam" id="TIGR01885">
    <property type="entry name" value="Orn_aminotrans"/>
    <property type="match status" value="1"/>
</dbReference>
<keyword evidence="5 9" id="KW-0032">Aminotransferase</keyword>
<evidence type="ECO:0000256" key="2">
    <source>
        <dbReference type="ARBA" id="ARBA00004998"/>
    </source>
</evidence>
<dbReference type="InterPro" id="IPR010164">
    <property type="entry name" value="Orn_aminotrans"/>
</dbReference>
<dbReference type="InterPro" id="IPR049704">
    <property type="entry name" value="Aminotrans_3_PPA_site"/>
</dbReference>
<dbReference type="InterPro" id="IPR015424">
    <property type="entry name" value="PyrdxlP-dep_Trfase"/>
</dbReference>
<protein>
    <recommendedName>
        <fullName evidence="4 9">Ornithine aminotransferase</fullName>
        <ecNumber evidence="4 9">2.6.1.13</ecNumber>
    </recommendedName>
</protein>
<dbReference type="GO" id="GO:0030170">
    <property type="term" value="F:pyridoxal phosphate binding"/>
    <property type="evidence" value="ECO:0007669"/>
    <property type="project" value="InterPro"/>
</dbReference>
<evidence type="ECO:0000256" key="6">
    <source>
        <dbReference type="ARBA" id="ARBA00022679"/>
    </source>
</evidence>
<sequence length="420" mass="45254">MMTTEDYIDLNASFCSPTHTPIPIVLKKGLGARLWDIDGNEYIDLLSAFSVVNHGHGHPRIVDALVNQVEKLALCTSAFQNESYPVLCKKICELLGYDLASSMNSGSEAVDLAIKYARKWGYNCKGIEPDQAKILTVTGNYHGKTLAPLSGSSFSDVREGFGPFLPNVGPDVAGFPVRFNEVDDLEKAFEASGKELAAVIIECVQGYGGCLPADPGYMHALRGLCRSHNVLLIVDEIQTGFGRTGALMAYQHYDIKPDLVVVGKALTGGLYPMSMILGSKAIMTQIRPGEHSSTFAANPLASAVALAAIDVTLSEDLPGRSCRLGAQLLDRLALLRSPHAHLKVTGLGLFVALHIDGTHPSGRVTADRLSRLMRKRGVVVIAAGNRLRIAPPLVISEEDLWSAIDTLEKALIDLVDLEEI</sequence>
<dbReference type="PIRSF" id="PIRSF000521">
    <property type="entry name" value="Transaminase_4ab_Lys_Orn"/>
    <property type="match status" value="1"/>
</dbReference>
<dbReference type="Pfam" id="PF00202">
    <property type="entry name" value="Aminotran_3"/>
    <property type="match status" value="1"/>
</dbReference>
<evidence type="ECO:0000256" key="3">
    <source>
        <dbReference type="ARBA" id="ARBA00008954"/>
    </source>
</evidence>
<comment type="pathway">
    <text evidence="2 9">Amino-acid biosynthesis; L-proline biosynthesis; L-glutamate 5-semialdehyde from L-ornithine: step 1/1.</text>
</comment>
<dbReference type="PROSITE" id="PS00600">
    <property type="entry name" value="AA_TRANSFER_CLASS_3"/>
    <property type="match status" value="1"/>
</dbReference>
<gene>
    <name evidence="10" type="ORF">EDB81DRAFT_676174</name>
</gene>
<dbReference type="Gene3D" id="3.90.1150.10">
    <property type="entry name" value="Aspartate Aminotransferase, domain 1"/>
    <property type="match status" value="1"/>
</dbReference>
<evidence type="ECO:0000256" key="1">
    <source>
        <dbReference type="ARBA" id="ARBA00001933"/>
    </source>
</evidence>
<dbReference type="Proteomes" id="UP000738349">
    <property type="component" value="Unassembled WGS sequence"/>
</dbReference>
<dbReference type="PANTHER" id="PTHR11986">
    <property type="entry name" value="AMINOTRANSFERASE CLASS III"/>
    <property type="match status" value="1"/>
</dbReference>
<keyword evidence="7 8" id="KW-0663">Pyridoxal phosphate</keyword>
<proteinExistence type="inferred from homology"/>
<evidence type="ECO:0000256" key="9">
    <source>
        <dbReference type="RuleBase" id="RU365036"/>
    </source>
</evidence>
<comment type="caution">
    <text evidence="10">The sequence shown here is derived from an EMBL/GenBank/DDBJ whole genome shotgun (WGS) entry which is preliminary data.</text>
</comment>
<dbReference type="GO" id="GO:0042802">
    <property type="term" value="F:identical protein binding"/>
    <property type="evidence" value="ECO:0007669"/>
    <property type="project" value="TreeGrafter"/>
</dbReference>
<dbReference type="AlphaFoldDB" id="A0A9P9FV66"/>
<evidence type="ECO:0000313" key="11">
    <source>
        <dbReference type="Proteomes" id="UP000738349"/>
    </source>
</evidence>
<evidence type="ECO:0000256" key="8">
    <source>
        <dbReference type="RuleBase" id="RU003560"/>
    </source>
</evidence>
<keyword evidence="11" id="KW-1185">Reference proteome</keyword>
<dbReference type="FunFam" id="3.40.640.10:FF:000011">
    <property type="entry name" value="Ornithine aminotransferase"/>
    <property type="match status" value="1"/>
</dbReference>
<dbReference type="GO" id="GO:0004587">
    <property type="term" value="F:ornithine aminotransferase activity"/>
    <property type="evidence" value="ECO:0007669"/>
    <property type="project" value="UniProtKB-EC"/>
</dbReference>
<dbReference type="EC" id="2.6.1.13" evidence="4 9"/>
<dbReference type="InterPro" id="IPR015422">
    <property type="entry name" value="PyrdxlP-dep_Trfase_small"/>
</dbReference>
<dbReference type="Gene3D" id="3.40.640.10">
    <property type="entry name" value="Type I PLP-dependent aspartate aminotransferase-like (Major domain)"/>
    <property type="match status" value="1"/>
</dbReference>
<keyword evidence="6 9" id="KW-0808">Transferase</keyword>
<dbReference type="InterPro" id="IPR050103">
    <property type="entry name" value="Class-III_PLP-dep_AT"/>
</dbReference>
<organism evidence="10 11">
    <name type="scientific">Dactylonectria macrodidyma</name>
    <dbReference type="NCBI Taxonomy" id="307937"/>
    <lineage>
        <taxon>Eukaryota</taxon>
        <taxon>Fungi</taxon>
        <taxon>Dikarya</taxon>
        <taxon>Ascomycota</taxon>
        <taxon>Pezizomycotina</taxon>
        <taxon>Sordariomycetes</taxon>
        <taxon>Hypocreomycetidae</taxon>
        <taxon>Hypocreales</taxon>
        <taxon>Nectriaceae</taxon>
        <taxon>Dactylonectria</taxon>
    </lineage>
</organism>
<reference evidence="10" key="1">
    <citation type="journal article" date="2021" name="Nat. Commun.">
        <title>Genetic determinants of endophytism in the Arabidopsis root mycobiome.</title>
        <authorList>
            <person name="Mesny F."/>
            <person name="Miyauchi S."/>
            <person name="Thiergart T."/>
            <person name="Pickel B."/>
            <person name="Atanasova L."/>
            <person name="Karlsson M."/>
            <person name="Huettel B."/>
            <person name="Barry K.W."/>
            <person name="Haridas S."/>
            <person name="Chen C."/>
            <person name="Bauer D."/>
            <person name="Andreopoulos W."/>
            <person name="Pangilinan J."/>
            <person name="LaButti K."/>
            <person name="Riley R."/>
            <person name="Lipzen A."/>
            <person name="Clum A."/>
            <person name="Drula E."/>
            <person name="Henrissat B."/>
            <person name="Kohler A."/>
            <person name="Grigoriev I.V."/>
            <person name="Martin F.M."/>
            <person name="Hacquard S."/>
        </authorList>
    </citation>
    <scope>NUCLEOTIDE SEQUENCE</scope>
    <source>
        <strain evidence="10">MPI-CAGE-AT-0147</strain>
    </source>
</reference>
<dbReference type="SUPFAM" id="SSF53383">
    <property type="entry name" value="PLP-dependent transferases"/>
    <property type="match status" value="1"/>
</dbReference>
<comment type="catalytic activity">
    <reaction evidence="9">
        <text>a 2-oxocarboxylate + L-ornithine = L-glutamate 5-semialdehyde + an L-alpha-amino acid</text>
        <dbReference type="Rhea" id="RHEA:13877"/>
        <dbReference type="ChEBI" id="CHEBI:35179"/>
        <dbReference type="ChEBI" id="CHEBI:46911"/>
        <dbReference type="ChEBI" id="CHEBI:58066"/>
        <dbReference type="ChEBI" id="CHEBI:59869"/>
        <dbReference type="EC" id="2.6.1.13"/>
    </reaction>
</comment>
<dbReference type="EMBL" id="JAGMUV010000001">
    <property type="protein sequence ID" value="KAH7177105.1"/>
    <property type="molecule type" value="Genomic_DNA"/>
</dbReference>
<evidence type="ECO:0000313" key="10">
    <source>
        <dbReference type="EMBL" id="KAH7177105.1"/>
    </source>
</evidence>
<dbReference type="CDD" id="cd00610">
    <property type="entry name" value="OAT_like"/>
    <property type="match status" value="1"/>
</dbReference>